<evidence type="ECO:0000256" key="8">
    <source>
        <dbReference type="SAM" id="MobiDB-lite"/>
    </source>
</evidence>
<comment type="subcellular location">
    <subcellularLocation>
        <location evidence="2 7">Cytoplasmic vesicle membrane</location>
        <topology evidence="2 7">Peripheral membrane protein</topology>
        <orientation evidence="2 7">Cytoplasmic side</orientation>
    </subcellularLocation>
    <subcellularLocation>
        <location evidence="7">Membrane</location>
        <location evidence="7">Coated pit</location>
        <topology evidence="7">Peripheral membrane protein</topology>
        <orientation evidence="7">Cytoplasmic side</orientation>
    </subcellularLocation>
    <text evidence="7">Cytoplasmic face of coated pits and vesicles.</text>
</comment>
<sequence>MSSFDTFSNDGDEMRPSDRPFDDGYIGYDPRLPSQRYESYSNFATTEEDSSSSINKVEDHLDVNVVDLPPPSSDHYTDHDVNVDHISHSGPPSPDTYGGFNRSESIGIDDATTFSSSDMHQQQQQHHQSNGHVMKPYDLGADDDGLFTSDGPVLPPPMEMQPEEGVAFREWRRLNAIHLEEKEKQEKEMRNQIIEEAEEFKRSFYEKRKLNCETNKTNNREKEKLYLANREKFHKEADKQYWKAIAELIPNEVSKIEKRGRKDPDKKPSIVVVQGPKPGKPTDLARMRQVLLKLKHTPPPHMIPPPPAPAKDAKDGKDGKDAKEGKDGKDAKSGKDAKDTKEGKDAKDTKEGKDAKDTKEGKDAKDGKATPDAAAATAGGSPTKDVVANGAPDDTSKQEAAPAEDQPAKKPEPEAAE</sequence>
<dbReference type="PANTHER" id="PTHR10639:SF33">
    <property type="entry name" value="CLATHRIN LIGHT CHAIN 1"/>
    <property type="match status" value="1"/>
</dbReference>
<feature type="compositionally biased region" description="Basic and acidic residues" evidence="8">
    <location>
        <begin position="406"/>
        <end position="417"/>
    </location>
</feature>
<dbReference type="PANTHER" id="PTHR10639">
    <property type="entry name" value="CLATHRIN LIGHT CHAIN"/>
    <property type="match status" value="1"/>
</dbReference>
<accession>A0A2G5CIG1</accession>
<dbReference type="EMBL" id="KZ305071">
    <property type="protein sequence ID" value="PIA30627.1"/>
    <property type="molecule type" value="Genomic_DNA"/>
</dbReference>
<gene>
    <name evidence="9" type="ORF">AQUCO_05400014v1</name>
</gene>
<feature type="compositionally biased region" description="Basic and acidic residues" evidence="8">
    <location>
        <begin position="75"/>
        <end position="87"/>
    </location>
</feature>
<feature type="region of interest" description="Disordered" evidence="8">
    <location>
        <begin position="1"/>
        <end position="33"/>
    </location>
</feature>
<dbReference type="GO" id="GO:0030132">
    <property type="term" value="C:clathrin coat of coated pit"/>
    <property type="evidence" value="ECO:0007669"/>
    <property type="project" value="InterPro"/>
</dbReference>
<reference evidence="9 10" key="1">
    <citation type="submission" date="2017-09" db="EMBL/GenBank/DDBJ databases">
        <title>WGS assembly of Aquilegia coerulea Goldsmith.</title>
        <authorList>
            <person name="Hodges S."/>
            <person name="Kramer E."/>
            <person name="Nordborg M."/>
            <person name="Tomkins J."/>
            <person name="Borevitz J."/>
            <person name="Derieg N."/>
            <person name="Yan J."/>
            <person name="Mihaltcheva S."/>
            <person name="Hayes R.D."/>
            <person name="Rokhsar D."/>
        </authorList>
    </citation>
    <scope>NUCLEOTIDE SEQUENCE [LARGE SCALE GENOMIC DNA]</scope>
    <source>
        <strain evidence="10">cv. Goldsmith</strain>
    </source>
</reference>
<dbReference type="GO" id="GO:0006886">
    <property type="term" value="P:intracellular protein transport"/>
    <property type="evidence" value="ECO:0007669"/>
    <property type="project" value="InterPro"/>
</dbReference>
<evidence type="ECO:0000313" key="10">
    <source>
        <dbReference type="Proteomes" id="UP000230069"/>
    </source>
</evidence>
<evidence type="ECO:0000256" key="1">
    <source>
        <dbReference type="ARBA" id="ARBA00003913"/>
    </source>
</evidence>
<feature type="compositionally biased region" description="Basic and acidic residues" evidence="8">
    <location>
        <begin position="311"/>
        <end position="369"/>
    </location>
</feature>
<dbReference type="GO" id="GO:0072583">
    <property type="term" value="P:clathrin-dependent endocytosis"/>
    <property type="evidence" value="ECO:0007669"/>
    <property type="project" value="TreeGrafter"/>
</dbReference>
<dbReference type="InParanoid" id="A0A2G5CIG1"/>
<protein>
    <recommendedName>
        <fullName evidence="7">Clathrin light chain</fullName>
    </recommendedName>
</protein>
<evidence type="ECO:0000256" key="5">
    <source>
        <dbReference type="ARBA" id="ARBA00023176"/>
    </source>
</evidence>
<evidence type="ECO:0000256" key="4">
    <source>
        <dbReference type="ARBA" id="ARBA00023136"/>
    </source>
</evidence>
<comment type="function">
    <text evidence="1 7">Clathrin is the major protein of the polyhedral coat of coated pits and vesicles.</text>
</comment>
<dbReference type="GO" id="GO:0032050">
    <property type="term" value="F:clathrin heavy chain binding"/>
    <property type="evidence" value="ECO:0007669"/>
    <property type="project" value="TreeGrafter"/>
</dbReference>
<evidence type="ECO:0000256" key="2">
    <source>
        <dbReference type="ARBA" id="ARBA00004180"/>
    </source>
</evidence>
<comment type="similarity">
    <text evidence="3 7">Belongs to the clathrin light chain family.</text>
</comment>
<dbReference type="InterPro" id="IPR000996">
    <property type="entry name" value="Clathrin_L-chain"/>
</dbReference>
<feature type="compositionally biased region" description="Basic and acidic residues" evidence="8">
    <location>
        <begin position="12"/>
        <end position="22"/>
    </location>
</feature>
<dbReference type="Proteomes" id="UP000230069">
    <property type="component" value="Unassembled WGS sequence"/>
</dbReference>
<dbReference type="GO" id="GO:0005198">
    <property type="term" value="F:structural molecule activity"/>
    <property type="evidence" value="ECO:0007669"/>
    <property type="project" value="InterPro"/>
</dbReference>
<proteinExistence type="inferred from homology"/>
<keyword evidence="4 7" id="KW-0472">Membrane</keyword>
<name>A0A2G5CIG1_AQUCA</name>
<dbReference type="OrthoDB" id="782264at2759"/>
<keyword evidence="5 7" id="KW-0168">Coated pit</keyword>
<evidence type="ECO:0000256" key="3">
    <source>
        <dbReference type="ARBA" id="ARBA00005263"/>
    </source>
</evidence>
<evidence type="ECO:0000313" key="9">
    <source>
        <dbReference type="EMBL" id="PIA30627.1"/>
    </source>
</evidence>
<dbReference type="FunCoup" id="A0A2G5CIG1">
    <property type="interactions" value="3091"/>
</dbReference>
<keyword evidence="6 7" id="KW-0968">Cytoplasmic vesicle</keyword>
<feature type="compositionally biased region" description="Low complexity" evidence="8">
    <location>
        <begin position="370"/>
        <end position="384"/>
    </location>
</feature>
<dbReference type="STRING" id="218851.A0A2G5CIG1"/>
<evidence type="ECO:0000256" key="7">
    <source>
        <dbReference type="RuleBase" id="RU363137"/>
    </source>
</evidence>
<organism evidence="9 10">
    <name type="scientific">Aquilegia coerulea</name>
    <name type="common">Rocky mountain columbine</name>
    <dbReference type="NCBI Taxonomy" id="218851"/>
    <lineage>
        <taxon>Eukaryota</taxon>
        <taxon>Viridiplantae</taxon>
        <taxon>Streptophyta</taxon>
        <taxon>Embryophyta</taxon>
        <taxon>Tracheophyta</taxon>
        <taxon>Spermatophyta</taxon>
        <taxon>Magnoliopsida</taxon>
        <taxon>Ranunculales</taxon>
        <taxon>Ranunculaceae</taxon>
        <taxon>Thalictroideae</taxon>
        <taxon>Aquilegia</taxon>
    </lineage>
</organism>
<dbReference type="AlphaFoldDB" id="A0A2G5CIG1"/>
<feature type="compositionally biased region" description="Basic and acidic residues" evidence="8">
    <location>
        <begin position="254"/>
        <end position="268"/>
    </location>
</feature>
<dbReference type="Pfam" id="PF01086">
    <property type="entry name" value="Clathrin_lg_ch"/>
    <property type="match status" value="1"/>
</dbReference>
<feature type="region of interest" description="Disordered" evidence="8">
    <location>
        <begin position="64"/>
        <end position="163"/>
    </location>
</feature>
<feature type="region of interest" description="Disordered" evidence="8">
    <location>
        <begin position="252"/>
        <end position="417"/>
    </location>
</feature>
<keyword evidence="10" id="KW-1185">Reference proteome</keyword>
<dbReference type="GO" id="GO:0030130">
    <property type="term" value="C:clathrin coat of trans-Golgi network vesicle"/>
    <property type="evidence" value="ECO:0007669"/>
    <property type="project" value="InterPro"/>
</dbReference>
<evidence type="ECO:0000256" key="6">
    <source>
        <dbReference type="ARBA" id="ARBA00023329"/>
    </source>
</evidence>
<feature type="compositionally biased region" description="Pro residues" evidence="8">
    <location>
        <begin position="299"/>
        <end position="309"/>
    </location>
</feature>